<feature type="transmembrane region" description="Helical" evidence="2">
    <location>
        <begin position="68"/>
        <end position="87"/>
    </location>
</feature>
<evidence type="ECO:0000256" key="1">
    <source>
        <dbReference type="SAM" id="MobiDB-lite"/>
    </source>
</evidence>
<dbReference type="GeneID" id="91102518"/>
<sequence length="392" mass="44481">MSETPLLSRSSRSSSSASSSSSSLTSLISSPILNPLSKSPSYSYKLPSPVSSSSNKKSNPNKRKFRSVVLQLLALIVVLSWVTYPFVRSSNSSQIISLKIHPAVESLISKTKTQSPSGHSNQSEIGKKEAYVTFLSSISDTNYLLSTRLLIYQLLHDPLTRDATSSRDVVILTTPHIHMDTEDLLKKEGAVVQRVELLDGFDLPDEVNGHWKDQYTKLNIFNLTTYNKILYLDNDVLLLKSLEDIWNSEGSDILHGIGGVGENSKIYLQNSDLRIPPPEGLEVQDKDYLNAGFMLIRPEERLFESLRATKGYDTFYMEQALINHYASWEGEHPWTPLNHKFVSHFPKTSDTQEGYYSLHAKMWKDPVPPAVKQIWEEAVGRMEEYWRWHDEE</sequence>
<dbReference type="Pfam" id="PF01501">
    <property type="entry name" value="Glyco_transf_8"/>
    <property type="match status" value="1"/>
</dbReference>
<keyword evidence="2" id="KW-0812">Transmembrane</keyword>
<name>A0AAX4KHV5_9TREE</name>
<gene>
    <name evidence="3" type="ORF">V865_003715</name>
</gene>
<evidence type="ECO:0000313" key="3">
    <source>
        <dbReference type="EMBL" id="WWD05634.1"/>
    </source>
</evidence>
<keyword evidence="4" id="KW-1185">Reference proteome</keyword>
<feature type="region of interest" description="Disordered" evidence="1">
    <location>
        <begin position="1"/>
        <end position="35"/>
    </location>
</feature>
<organism evidence="3 4">
    <name type="scientific">Kwoniella europaea PYCC6329</name>
    <dbReference type="NCBI Taxonomy" id="1423913"/>
    <lineage>
        <taxon>Eukaryota</taxon>
        <taxon>Fungi</taxon>
        <taxon>Dikarya</taxon>
        <taxon>Basidiomycota</taxon>
        <taxon>Agaricomycotina</taxon>
        <taxon>Tremellomycetes</taxon>
        <taxon>Tremellales</taxon>
        <taxon>Cryptococcaceae</taxon>
        <taxon>Kwoniella</taxon>
    </lineage>
</organism>
<dbReference type="InterPro" id="IPR029044">
    <property type="entry name" value="Nucleotide-diphossugar_trans"/>
</dbReference>
<dbReference type="InterPro" id="IPR050587">
    <property type="entry name" value="GNT1/Glycosyltrans_8"/>
</dbReference>
<keyword evidence="2" id="KW-1133">Transmembrane helix</keyword>
<proteinExistence type="predicted"/>
<keyword evidence="2" id="KW-0472">Membrane</keyword>
<dbReference type="AlphaFoldDB" id="A0AAX4KHV5"/>
<evidence type="ECO:0000256" key="2">
    <source>
        <dbReference type="SAM" id="Phobius"/>
    </source>
</evidence>
<evidence type="ECO:0008006" key="5">
    <source>
        <dbReference type="Google" id="ProtNLM"/>
    </source>
</evidence>
<reference evidence="3 4" key="1">
    <citation type="submission" date="2024-01" db="EMBL/GenBank/DDBJ databases">
        <title>Comparative genomics of Cryptococcus and Kwoniella reveals pathogenesis evolution and contrasting modes of karyotype evolution via chromosome fusion or intercentromeric recombination.</title>
        <authorList>
            <person name="Coelho M.A."/>
            <person name="David-Palma M."/>
            <person name="Shea T."/>
            <person name="Bowers K."/>
            <person name="McGinley-Smith S."/>
            <person name="Mohammad A.W."/>
            <person name="Gnirke A."/>
            <person name="Yurkov A.M."/>
            <person name="Nowrousian M."/>
            <person name="Sun S."/>
            <person name="Cuomo C.A."/>
            <person name="Heitman J."/>
        </authorList>
    </citation>
    <scope>NUCLEOTIDE SEQUENCE [LARGE SCALE GENOMIC DNA]</scope>
    <source>
        <strain evidence="3 4">PYCC6329</strain>
    </source>
</reference>
<dbReference type="PANTHER" id="PTHR11183">
    <property type="entry name" value="GLYCOGENIN SUBFAMILY MEMBER"/>
    <property type="match status" value="1"/>
</dbReference>
<dbReference type="EMBL" id="CP144089">
    <property type="protein sequence ID" value="WWD05634.1"/>
    <property type="molecule type" value="Genomic_DNA"/>
</dbReference>
<accession>A0AAX4KHV5</accession>
<dbReference type="SUPFAM" id="SSF53448">
    <property type="entry name" value="Nucleotide-diphospho-sugar transferases"/>
    <property type="match status" value="1"/>
</dbReference>
<protein>
    <recommendedName>
        <fullName evidence="5">Glycosyltransferase family 8 protein</fullName>
    </recommendedName>
</protein>
<dbReference type="Proteomes" id="UP001358614">
    <property type="component" value="Chromosome 1"/>
</dbReference>
<dbReference type="Gene3D" id="3.90.550.10">
    <property type="entry name" value="Spore Coat Polysaccharide Biosynthesis Protein SpsA, Chain A"/>
    <property type="match status" value="1"/>
</dbReference>
<dbReference type="InterPro" id="IPR002495">
    <property type="entry name" value="Glyco_trans_8"/>
</dbReference>
<dbReference type="RefSeq" id="XP_066083601.1">
    <property type="nucleotide sequence ID" value="XM_066227504.1"/>
</dbReference>
<dbReference type="KEGG" id="ker:91102518"/>
<evidence type="ECO:0000313" key="4">
    <source>
        <dbReference type="Proteomes" id="UP001358614"/>
    </source>
</evidence>
<dbReference type="GO" id="GO:0016757">
    <property type="term" value="F:glycosyltransferase activity"/>
    <property type="evidence" value="ECO:0007669"/>
    <property type="project" value="InterPro"/>
</dbReference>